<dbReference type="Gene3D" id="3.90.70.10">
    <property type="entry name" value="Cysteine proteinases"/>
    <property type="match status" value="1"/>
</dbReference>
<feature type="domain" description="Peptidase C1A papain C-terminal" evidence="2">
    <location>
        <begin position="2"/>
        <end position="71"/>
    </location>
</feature>
<proteinExistence type="inferred from homology"/>
<dbReference type="Pfam" id="PF00112">
    <property type="entry name" value="Peptidase_C1"/>
    <property type="match status" value="1"/>
</dbReference>
<dbReference type="GO" id="GO:0006508">
    <property type="term" value="P:proteolysis"/>
    <property type="evidence" value="ECO:0007669"/>
    <property type="project" value="InterPro"/>
</dbReference>
<evidence type="ECO:0000259" key="2">
    <source>
        <dbReference type="Pfam" id="PF00112"/>
    </source>
</evidence>
<organism evidence="3 4">
    <name type="scientific">Candidula unifasciata</name>
    <dbReference type="NCBI Taxonomy" id="100452"/>
    <lineage>
        <taxon>Eukaryota</taxon>
        <taxon>Metazoa</taxon>
        <taxon>Spiralia</taxon>
        <taxon>Lophotrochozoa</taxon>
        <taxon>Mollusca</taxon>
        <taxon>Gastropoda</taxon>
        <taxon>Heterobranchia</taxon>
        <taxon>Euthyneura</taxon>
        <taxon>Panpulmonata</taxon>
        <taxon>Eupulmonata</taxon>
        <taxon>Stylommatophora</taxon>
        <taxon>Helicina</taxon>
        <taxon>Helicoidea</taxon>
        <taxon>Geomitridae</taxon>
        <taxon>Candidula</taxon>
    </lineage>
</organism>
<protein>
    <recommendedName>
        <fullName evidence="2">Peptidase C1A papain C-terminal domain-containing protein</fullName>
    </recommendedName>
</protein>
<reference evidence="3" key="1">
    <citation type="submission" date="2021-04" db="EMBL/GenBank/DDBJ databases">
        <authorList>
            <consortium name="Molecular Ecology Group"/>
        </authorList>
    </citation>
    <scope>NUCLEOTIDE SEQUENCE</scope>
</reference>
<dbReference type="InterPro" id="IPR025661">
    <property type="entry name" value="Pept_asp_AS"/>
</dbReference>
<gene>
    <name evidence="3" type="ORF">CUNI_LOCUS19284</name>
</gene>
<dbReference type="OrthoDB" id="6286504at2759"/>
<comment type="caution">
    <text evidence="3">The sequence shown here is derived from an EMBL/GenBank/DDBJ whole genome shotgun (WGS) entry which is preliminary data.</text>
</comment>
<sequence length="74" mass="8257">TYVGGIYSDPSCSSTKLDHIVQIVGYGTSSTGEDFWIIKNSWGVMWGENGYMRIVRGKNMCGIALEVFYPINDQ</sequence>
<dbReference type="Proteomes" id="UP000678393">
    <property type="component" value="Unassembled WGS sequence"/>
</dbReference>
<dbReference type="EMBL" id="CAJHNH020006434">
    <property type="protein sequence ID" value="CAG5133726.1"/>
    <property type="molecule type" value="Genomic_DNA"/>
</dbReference>
<keyword evidence="4" id="KW-1185">Reference proteome</keyword>
<dbReference type="PROSITE" id="PS00640">
    <property type="entry name" value="THIOL_PROTEASE_ASN"/>
    <property type="match status" value="1"/>
</dbReference>
<name>A0A8S4A3Q9_9EUPU</name>
<accession>A0A8S4A3Q9</accession>
<feature type="non-terminal residue" evidence="3">
    <location>
        <position position="74"/>
    </location>
</feature>
<dbReference type="GO" id="GO:0008234">
    <property type="term" value="F:cysteine-type peptidase activity"/>
    <property type="evidence" value="ECO:0007669"/>
    <property type="project" value="InterPro"/>
</dbReference>
<dbReference type="SUPFAM" id="SSF54001">
    <property type="entry name" value="Cysteine proteinases"/>
    <property type="match status" value="1"/>
</dbReference>
<dbReference type="InterPro" id="IPR038765">
    <property type="entry name" value="Papain-like_cys_pep_sf"/>
</dbReference>
<dbReference type="InterPro" id="IPR000668">
    <property type="entry name" value="Peptidase_C1A_C"/>
</dbReference>
<dbReference type="PANTHER" id="PTHR12411">
    <property type="entry name" value="CYSTEINE PROTEASE FAMILY C1-RELATED"/>
    <property type="match status" value="1"/>
</dbReference>
<dbReference type="InterPro" id="IPR013128">
    <property type="entry name" value="Peptidase_C1A"/>
</dbReference>
<evidence type="ECO:0000256" key="1">
    <source>
        <dbReference type="ARBA" id="ARBA00008455"/>
    </source>
</evidence>
<evidence type="ECO:0000313" key="4">
    <source>
        <dbReference type="Proteomes" id="UP000678393"/>
    </source>
</evidence>
<dbReference type="AlphaFoldDB" id="A0A8S4A3Q9"/>
<evidence type="ECO:0000313" key="3">
    <source>
        <dbReference type="EMBL" id="CAG5133726.1"/>
    </source>
</evidence>
<comment type="similarity">
    <text evidence="1">Belongs to the peptidase C1 family.</text>
</comment>